<comment type="caution">
    <text evidence="1">The sequence shown here is derived from an EMBL/GenBank/DDBJ whole genome shotgun (WGS) entry which is preliminary data.</text>
</comment>
<sequence length="516" mass="58812">MENRDRPPLLRRTDWDVHLHQHLTTPGGASALASITALPSQSKDHLYIKLMEVGQLWLYKVKGDFQQLGENERCMLQSFPRCNEPWDWDLEKTTETLYSQFAIRFTTSLLRSLDNKQSNTYTFPLTVDQKVICRSLGDALSGARESSMDDLLQHYQKLLFCTIMCPINFTAKFNLPMSCFLALHNLRDEGGFRQPKDTTSSFTHLKFIMRCIVLREACLSSSGVDFVRCLHNLCQENLNHDVPSPYSEAVLLQQFATSLALSTISSPATTCNDNFTEVQHKGVILELPKLRHGLQQILRLVWTAMLSFTDGIELKYNISDALGRARQPGDHSWLGTQRVLTIPPRHALCHYMEQLGMWEMSDSKKGWPSWNIPKCQKFLQLTAQVVTLFASLNYISPDVPQKGTSIFHDRIQDGNSKRNIYLENGQLLFIRRPSQQSIYSHEKSVILHVPKKLSQAIVYYLALVRPLEVVIAQVVYGVGSSQAELYKEFFYVQNGTLLDSNTFSKQIGGSTKQYFG</sequence>
<accession>A0ACB6YXR4</accession>
<organism evidence="1 2">
    <name type="scientific">Thelephora ganbajun</name>
    <name type="common">Ganba fungus</name>
    <dbReference type="NCBI Taxonomy" id="370292"/>
    <lineage>
        <taxon>Eukaryota</taxon>
        <taxon>Fungi</taxon>
        <taxon>Dikarya</taxon>
        <taxon>Basidiomycota</taxon>
        <taxon>Agaricomycotina</taxon>
        <taxon>Agaricomycetes</taxon>
        <taxon>Thelephorales</taxon>
        <taxon>Thelephoraceae</taxon>
        <taxon>Thelephora</taxon>
    </lineage>
</organism>
<reference evidence="1" key="1">
    <citation type="submission" date="2019-10" db="EMBL/GenBank/DDBJ databases">
        <authorList>
            <consortium name="DOE Joint Genome Institute"/>
            <person name="Kuo A."/>
            <person name="Miyauchi S."/>
            <person name="Kiss E."/>
            <person name="Drula E."/>
            <person name="Kohler A."/>
            <person name="Sanchez-Garcia M."/>
            <person name="Andreopoulos B."/>
            <person name="Barry K.W."/>
            <person name="Bonito G."/>
            <person name="Buee M."/>
            <person name="Carver A."/>
            <person name="Chen C."/>
            <person name="Cichocki N."/>
            <person name="Clum A."/>
            <person name="Culley D."/>
            <person name="Crous P.W."/>
            <person name="Fauchery L."/>
            <person name="Girlanda M."/>
            <person name="Hayes R."/>
            <person name="Keri Z."/>
            <person name="Labutti K."/>
            <person name="Lipzen A."/>
            <person name="Lombard V."/>
            <person name="Magnuson J."/>
            <person name="Maillard F."/>
            <person name="Morin E."/>
            <person name="Murat C."/>
            <person name="Nolan M."/>
            <person name="Ohm R."/>
            <person name="Pangilinan J."/>
            <person name="Pereira M."/>
            <person name="Perotto S."/>
            <person name="Peter M."/>
            <person name="Riley R."/>
            <person name="Sitrit Y."/>
            <person name="Stielow B."/>
            <person name="Szollosi G."/>
            <person name="Zifcakova L."/>
            <person name="Stursova M."/>
            <person name="Spatafora J.W."/>
            <person name="Tedersoo L."/>
            <person name="Vaario L.-M."/>
            <person name="Yamada A."/>
            <person name="Yan M."/>
            <person name="Wang P."/>
            <person name="Xu J."/>
            <person name="Bruns T."/>
            <person name="Baldrian P."/>
            <person name="Vilgalys R."/>
            <person name="Henrissat B."/>
            <person name="Grigoriev I.V."/>
            <person name="Hibbett D."/>
            <person name="Nagy L.G."/>
            <person name="Martin F.M."/>
        </authorList>
    </citation>
    <scope>NUCLEOTIDE SEQUENCE</scope>
    <source>
        <strain evidence="1">P2</strain>
    </source>
</reference>
<gene>
    <name evidence="1" type="ORF">BDM02DRAFT_3194258</name>
</gene>
<reference evidence="1" key="2">
    <citation type="journal article" date="2020" name="Nat. Commun.">
        <title>Large-scale genome sequencing of mycorrhizal fungi provides insights into the early evolution of symbiotic traits.</title>
        <authorList>
            <person name="Miyauchi S."/>
            <person name="Kiss E."/>
            <person name="Kuo A."/>
            <person name="Drula E."/>
            <person name="Kohler A."/>
            <person name="Sanchez-Garcia M."/>
            <person name="Morin E."/>
            <person name="Andreopoulos B."/>
            <person name="Barry K.W."/>
            <person name="Bonito G."/>
            <person name="Buee M."/>
            <person name="Carver A."/>
            <person name="Chen C."/>
            <person name="Cichocki N."/>
            <person name="Clum A."/>
            <person name="Culley D."/>
            <person name="Crous P.W."/>
            <person name="Fauchery L."/>
            <person name="Girlanda M."/>
            <person name="Hayes R.D."/>
            <person name="Keri Z."/>
            <person name="LaButti K."/>
            <person name="Lipzen A."/>
            <person name="Lombard V."/>
            <person name="Magnuson J."/>
            <person name="Maillard F."/>
            <person name="Murat C."/>
            <person name="Nolan M."/>
            <person name="Ohm R.A."/>
            <person name="Pangilinan J."/>
            <person name="Pereira M.F."/>
            <person name="Perotto S."/>
            <person name="Peter M."/>
            <person name="Pfister S."/>
            <person name="Riley R."/>
            <person name="Sitrit Y."/>
            <person name="Stielow J.B."/>
            <person name="Szollosi G."/>
            <person name="Zifcakova L."/>
            <person name="Stursova M."/>
            <person name="Spatafora J.W."/>
            <person name="Tedersoo L."/>
            <person name="Vaario L.M."/>
            <person name="Yamada A."/>
            <person name="Yan M."/>
            <person name="Wang P."/>
            <person name="Xu J."/>
            <person name="Bruns T."/>
            <person name="Baldrian P."/>
            <person name="Vilgalys R."/>
            <person name="Dunand C."/>
            <person name="Henrissat B."/>
            <person name="Grigoriev I.V."/>
            <person name="Hibbett D."/>
            <person name="Nagy L.G."/>
            <person name="Martin F.M."/>
        </authorList>
    </citation>
    <scope>NUCLEOTIDE SEQUENCE</scope>
    <source>
        <strain evidence="1">P2</strain>
    </source>
</reference>
<feature type="non-terminal residue" evidence="1">
    <location>
        <position position="516"/>
    </location>
</feature>
<protein>
    <submittedName>
        <fullName evidence="1">Uncharacterized protein</fullName>
    </submittedName>
</protein>
<keyword evidence="2" id="KW-1185">Reference proteome</keyword>
<evidence type="ECO:0000313" key="1">
    <source>
        <dbReference type="EMBL" id="KAF9641925.1"/>
    </source>
</evidence>
<name>A0ACB6YXR4_THEGA</name>
<evidence type="ECO:0000313" key="2">
    <source>
        <dbReference type="Proteomes" id="UP000886501"/>
    </source>
</evidence>
<dbReference type="Proteomes" id="UP000886501">
    <property type="component" value="Unassembled WGS sequence"/>
</dbReference>
<proteinExistence type="predicted"/>
<dbReference type="EMBL" id="MU118912">
    <property type="protein sequence ID" value="KAF9641925.1"/>
    <property type="molecule type" value="Genomic_DNA"/>
</dbReference>